<reference evidence="13 14" key="1">
    <citation type="submission" date="2018-10" db="EMBL/GenBank/DDBJ databases">
        <title>Iterative Subtractive Binning of Freshwater Chronoseries Metagenomes Recovers Nearly Complete Genomes from over Four Hundred Novel Species.</title>
        <authorList>
            <person name="Rodriguez-R L.M."/>
            <person name="Tsementzi D."/>
            <person name="Luo C."/>
            <person name="Konstantinidis K.T."/>
        </authorList>
    </citation>
    <scope>NUCLEOTIDE SEQUENCE [LARGE SCALE GENOMIC DNA]</scope>
    <source>
        <strain evidence="13">WB7_2B_003</strain>
        <strain evidence="11">WB8_1A_003</strain>
        <strain evidence="12">WB8_2A_004</strain>
    </source>
</reference>
<feature type="domain" description="ABC1 atypical kinase-like" evidence="10">
    <location>
        <begin position="94"/>
        <end position="343"/>
    </location>
</feature>
<evidence type="ECO:0000256" key="4">
    <source>
        <dbReference type="ARBA" id="ARBA00022519"/>
    </source>
</evidence>
<keyword evidence="6 9" id="KW-0812">Transmembrane</keyword>
<dbReference type="EMBL" id="RGOB01000001">
    <property type="protein sequence ID" value="NCU52698.1"/>
    <property type="molecule type" value="Genomic_DNA"/>
</dbReference>
<protein>
    <submittedName>
        <fullName evidence="13">2-polyprenylphenol 6-hydroxylase</fullName>
    </submittedName>
</protein>
<evidence type="ECO:0000256" key="9">
    <source>
        <dbReference type="SAM" id="Phobius"/>
    </source>
</evidence>
<accession>A0A845S450</accession>
<dbReference type="Proteomes" id="UP000572953">
    <property type="component" value="Unassembled WGS sequence"/>
</dbReference>
<keyword evidence="5" id="KW-0831">Ubiquinone biosynthesis</keyword>
<dbReference type="InterPro" id="IPR011009">
    <property type="entry name" value="Kinase-like_dom_sf"/>
</dbReference>
<comment type="similarity">
    <text evidence="2">Belongs to the protein kinase superfamily. ADCK protein kinase family.</text>
</comment>
<dbReference type="Pfam" id="PF03109">
    <property type="entry name" value="ABC1"/>
    <property type="match status" value="1"/>
</dbReference>
<dbReference type="InterPro" id="IPR010232">
    <property type="entry name" value="UbiB"/>
</dbReference>
<dbReference type="UniPathway" id="UPA00232"/>
<evidence type="ECO:0000259" key="10">
    <source>
        <dbReference type="Pfam" id="PF03109"/>
    </source>
</evidence>
<dbReference type="PANTHER" id="PTHR10566:SF113">
    <property type="entry name" value="PROTEIN ACTIVITY OF BC1 COMPLEX KINASE 7, CHLOROPLASTIC"/>
    <property type="match status" value="1"/>
</dbReference>
<dbReference type="EMBL" id="RGMI01000055">
    <property type="protein sequence ID" value="NCU50478.1"/>
    <property type="molecule type" value="Genomic_DNA"/>
</dbReference>
<keyword evidence="3" id="KW-1003">Cell membrane</keyword>
<proteinExistence type="inferred from homology"/>
<sequence>MLSNFFSLIKIGRALAKSNSLSVFEEFYKPPLSIKILIKIFGFTTFNKDTDNKSAGERLKNAFLTLGPAFIKLGQFLATRPDIVGEEFAKELQKLQDQMPAFDISQSKEALRKELGEEKYKQIAYLSKPIAAASIAQVHFAKIINNEKKEIDVAIKILRPNIEKIFNKELDALRFLASVIEFSVKKSRRLKLVKIIDLLKEITSIEMDLRYEAASASELKKNTAQDEGFKVPSIFWDFTSQRVLTIEKVDGISIKDKELLVKNKINLKKIARLLIQNFLRQAVGDGFFHGDMHQGNLFVDKNENIVPVDFGIMGRLDIANRKYLAEILYGFINRDYEKVAKVHFIAGLVPNTESLDQFTQALRTIGEPIFGQSSKNISAGKLLARLFEVTEKFNMVTQPQLLLLQKTMVVVEGVARSLDEDANIWEISKPVLQGWLNNEIGPKNRIDKILKTTTELLDKLPELPEMINRANKAMELLSSYEFIKNQNQNNEYEIKEKSSKLKRTYLIIGLLIIVIILLIVFK</sequence>
<evidence type="ECO:0000256" key="2">
    <source>
        <dbReference type="ARBA" id="ARBA00009670"/>
    </source>
</evidence>
<dbReference type="InterPro" id="IPR050154">
    <property type="entry name" value="UbiB_kinase"/>
</dbReference>
<dbReference type="Proteomes" id="UP000747791">
    <property type="component" value="Unassembled WGS sequence"/>
</dbReference>
<dbReference type="InterPro" id="IPR004147">
    <property type="entry name" value="ABC1_dom"/>
</dbReference>
<name>A0A845S450_9PROT</name>
<evidence type="ECO:0000313" key="12">
    <source>
        <dbReference type="EMBL" id="NCU52698.1"/>
    </source>
</evidence>
<evidence type="ECO:0000313" key="14">
    <source>
        <dbReference type="Proteomes" id="UP000572953"/>
    </source>
</evidence>
<dbReference type="EMBL" id="RGGN01000001">
    <property type="protein sequence ID" value="NCU62483.1"/>
    <property type="molecule type" value="Genomic_DNA"/>
</dbReference>
<organism evidence="13 14">
    <name type="scientific">Candidatus Fonsibacter lacus</name>
    <dbReference type="NCBI Taxonomy" id="2576439"/>
    <lineage>
        <taxon>Bacteria</taxon>
        <taxon>Pseudomonadati</taxon>
        <taxon>Pseudomonadota</taxon>
        <taxon>Alphaproteobacteria</taxon>
        <taxon>Candidatus Pelagibacterales</taxon>
        <taxon>Candidatus Pelagibacterales incertae sedis</taxon>
        <taxon>Candidatus Fonsibacter</taxon>
    </lineage>
</organism>
<evidence type="ECO:0000313" key="11">
    <source>
        <dbReference type="EMBL" id="NCU50478.1"/>
    </source>
</evidence>
<keyword evidence="8 9" id="KW-0472">Membrane</keyword>
<comment type="caution">
    <text evidence="13">The sequence shown here is derived from an EMBL/GenBank/DDBJ whole genome shotgun (WGS) entry which is preliminary data.</text>
</comment>
<evidence type="ECO:0000313" key="13">
    <source>
        <dbReference type="EMBL" id="NCU62483.1"/>
    </source>
</evidence>
<dbReference type="Proteomes" id="UP000699985">
    <property type="component" value="Unassembled WGS sequence"/>
</dbReference>
<feature type="transmembrane region" description="Helical" evidence="9">
    <location>
        <begin position="504"/>
        <end position="521"/>
    </location>
</feature>
<dbReference type="AlphaFoldDB" id="A0A845S450"/>
<evidence type="ECO:0000256" key="1">
    <source>
        <dbReference type="ARBA" id="ARBA00005020"/>
    </source>
</evidence>
<dbReference type="PANTHER" id="PTHR10566">
    <property type="entry name" value="CHAPERONE-ACTIVITY OF BC1 COMPLEX CABC1 -RELATED"/>
    <property type="match status" value="1"/>
</dbReference>
<dbReference type="SUPFAM" id="SSF56112">
    <property type="entry name" value="Protein kinase-like (PK-like)"/>
    <property type="match status" value="1"/>
</dbReference>
<comment type="pathway">
    <text evidence="1">Cofactor biosynthesis; ubiquinone biosynthesis [regulation].</text>
</comment>
<evidence type="ECO:0000256" key="8">
    <source>
        <dbReference type="ARBA" id="ARBA00023136"/>
    </source>
</evidence>
<gene>
    <name evidence="13" type="primary">ubiB</name>
    <name evidence="13" type="ORF">EBV78_00065</name>
    <name evidence="11" type="ORF">EBX29_01715</name>
    <name evidence="12" type="ORF">EBX74_00065</name>
</gene>
<evidence type="ECO:0000256" key="3">
    <source>
        <dbReference type="ARBA" id="ARBA00022475"/>
    </source>
</evidence>
<keyword evidence="7 9" id="KW-1133">Transmembrane helix</keyword>
<dbReference type="NCBIfam" id="TIGR01982">
    <property type="entry name" value="UbiB"/>
    <property type="match status" value="1"/>
</dbReference>
<dbReference type="GO" id="GO:0006744">
    <property type="term" value="P:ubiquinone biosynthetic process"/>
    <property type="evidence" value="ECO:0007669"/>
    <property type="project" value="UniProtKB-UniPathway"/>
</dbReference>
<evidence type="ECO:0000256" key="7">
    <source>
        <dbReference type="ARBA" id="ARBA00022989"/>
    </source>
</evidence>
<evidence type="ECO:0000256" key="6">
    <source>
        <dbReference type="ARBA" id="ARBA00022692"/>
    </source>
</evidence>
<keyword evidence="4" id="KW-0997">Cell inner membrane</keyword>
<evidence type="ECO:0000256" key="5">
    <source>
        <dbReference type="ARBA" id="ARBA00022688"/>
    </source>
</evidence>